<keyword evidence="14" id="KW-1185">Reference proteome</keyword>
<evidence type="ECO:0000256" key="8">
    <source>
        <dbReference type="SAM" id="Coils"/>
    </source>
</evidence>
<dbReference type="CDD" id="cd05387">
    <property type="entry name" value="BY-kinase"/>
    <property type="match status" value="1"/>
</dbReference>
<sequence length="734" mass="81121">MNNFPPAQDDVGRNTAGNSLVNEQFLDLRELLGALVQHRWGILSVTVVITLLAGLWIFATTPIYRATVLLQIENRSNRPIKEVQDVYDPGYGTYEQVGTEYGLLETRELARRTIKKLKLIENPDFGMKSGGGLADIDWLSWLPFLADTSAPKDSAAEDARTLEKAVDLFGANLTIEPMYGTKLVRVHYESKSPDLAAEVANALSAVFIESNLESRLAMTRTTTTWLNERLETIRADLNKSEGALQDFRDKEQLVSVGGGSRGLVEQQVTDNAQRIQEAQRKKTEYASAYKKVKEAGNNFAQLENISVLLNDKVVVDAKTRVLEETQKLKSLASRYGAKHPAMATAKAALDSATASYHSQLLIAAQGVKAGYEVASETERQLSIQDQGVRNQVRGLDRKQAQLDALQRDVATNRDLYNLFLTRFKETESAGNYQEVVARVIDPAVVPSKSFKPQKKKILLWGLAIGFALGILSALLRHLLSDTIVSAEEMELLTGLQVLSALPEFEDKAKGSTQFVAEPKTGFSEGLRSIRTGLLLADLSHKRKKIVVTSSAPKEGKTTISCNLAMAFGQMERVLLIDCDLRRASVSRSLGMTDKLPGLTEYLSGTAPLDKCVHRIESGKIDVLPVGQIPPNPGEVLASQKFHLLIESFAAQYDRIIFDSAPCQAVSDTLLLVQHVDAVIFVVKAESTTRNLIKNSVRQLRQARAPLVGAVINAVNMKKHSKRYGTYYYDYRYYA</sequence>
<feature type="domain" description="CobQ/CobB/MinD/ParA nucleotide binding" evidence="10">
    <location>
        <begin position="545"/>
        <end position="722"/>
    </location>
</feature>
<feature type="domain" description="Tyrosine-protein kinase G-rich" evidence="12">
    <location>
        <begin position="398"/>
        <end position="477"/>
    </location>
</feature>
<accession>A0A2T5MK22</accession>
<evidence type="ECO:0000256" key="3">
    <source>
        <dbReference type="ARBA" id="ARBA00022692"/>
    </source>
</evidence>
<keyword evidence="2" id="KW-1003">Cell membrane</keyword>
<evidence type="ECO:0000256" key="2">
    <source>
        <dbReference type="ARBA" id="ARBA00022475"/>
    </source>
</evidence>
<dbReference type="Pfam" id="PF01656">
    <property type="entry name" value="CbiA"/>
    <property type="match status" value="1"/>
</dbReference>
<comment type="caution">
    <text evidence="13">The sequence shown here is derived from an EMBL/GenBank/DDBJ whole genome shotgun (WGS) entry which is preliminary data.</text>
</comment>
<keyword evidence="6 9" id="KW-1133">Transmembrane helix</keyword>
<evidence type="ECO:0000256" key="1">
    <source>
        <dbReference type="ARBA" id="ARBA00004651"/>
    </source>
</evidence>
<dbReference type="SUPFAM" id="SSF52540">
    <property type="entry name" value="P-loop containing nucleoside triphosphate hydrolases"/>
    <property type="match status" value="1"/>
</dbReference>
<dbReference type="GO" id="GO:0005886">
    <property type="term" value="C:plasma membrane"/>
    <property type="evidence" value="ECO:0007669"/>
    <property type="project" value="UniProtKB-SubCell"/>
</dbReference>
<dbReference type="InterPro" id="IPR027417">
    <property type="entry name" value="P-loop_NTPase"/>
</dbReference>
<dbReference type="Gene3D" id="3.40.50.300">
    <property type="entry name" value="P-loop containing nucleotide triphosphate hydrolases"/>
    <property type="match status" value="1"/>
</dbReference>
<dbReference type="Pfam" id="PF02706">
    <property type="entry name" value="Wzz"/>
    <property type="match status" value="1"/>
</dbReference>
<protein>
    <recommendedName>
        <fullName evidence="15">Chain-length determining protein</fullName>
    </recommendedName>
</protein>
<feature type="transmembrane region" description="Helical" evidence="9">
    <location>
        <begin position="457"/>
        <end position="479"/>
    </location>
</feature>
<dbReference type="Proteomes" id="UP000244248">
    <property type="component" value="Unassembled WGS sequence"/>
</dbReference>
<evidence type="ECO:0000256" key="4">
    <source>
        <dbReference type="ARBA" id="ARBA00022741"/>
    </source>
</evidence>
<dbReference type="Pfam" id="PF13807">
    <property type="entry name" value="GNVR"/>
    <property type="match status" value="1"/>
</dbReference>
<feature type="transmembrane region" description="Helical" evidence="9">
    <location>
        <begin position="40"/>
        <end position="59"/>
    </location>
</feature>
<dbReference type="InterPro" id="IPR050445">
    <property type="entry name" value="Bact_polysacc_biosynth/exp"/>
</dbReference>
<evidence type="ECO:0000256" key="5">
    <source>
        <dbReference type="ARBA" id="ARBA00022840"/>
    </source>
</evidence>
<keyword evidence="7 9" id="KW-0472">Membrane</keyword>
<dbReference type="EMBL" id="QANS01000001">
    <property type="protein sequence ID" value="PTU32931.1"/>
    <property type="molecule type" value="Genomic_DNA"/>
</dbReference>
<dbReference type="GO" id="GO:0004713">
    <property type="term" value="F:protein tyrosine kinase activity"/>
    <property type="evidence" value="ECO:0007669"/>
    <property type="project" value="TreeGrafter"/>
</dbReference>
<name>A0A2T5MK22_9GAMM</name>
<feature type="domain" description="Polysaccharide chain length determinant N-terminal" evidence="11">
    <location>
        <begin position="26"/>
        <end position="116"/>
    </location>
</feature>
<reference evidence="13 14" key="1">
    <citation type="submission" date="2018-04" db="EMBL/GenBank/DDBJ databases">
        <title>Novel species isolated from glacier.</title>
        <authorList>
            <person name="Liu Q."/>
            <person name="Xin Y.-H."/>
        </authorList>
    </citation>
    <scope>NUCLEOTIDE SEQUENCE [LARGE SCALE GENOMIC DNA]</scope>
    <source>
        <strain evidence="13 14">GT1R17</strain>
    </source>
</reference>
<evidence type="ECO:0000313" key="14">
    <source>
        <dbReference type="Proteomes" id="UP000244248"/>
    </source>
</evidence>
<dbReference type="InterPro" id="IPR005702">
    <property type="entry name" value="Wzc-like_C"/>
</dbReference>
<evidence type="ECO:0008006" key="15">
    <source>
        <dbReference type="Google" id="ProtNLM"/>
    </source>
</evidence>
<evidence type="ECO:0000259" key="12">
    <source>
        <dbReference type="Pfam" id="PF13807"/>
    </source>
</evidence>
<dbReference type="GO" id="GO:0005524">
    <property type="term" value="F:ATP binding"/>
    <property type="evidence" value="ECO:0007669"/>
    <property type="project" value="UniProtKB-KW"/>
</dbReference>
<dbReference type="InterPro" id="IPR002586">
    <property type="entry name" value="CobQ/CobB/MinD/ParA_Nub-bd_dom"/>
</dbReference>
<dbReference type="InterPro" id="IPR032807">
    <property type="entry name" value="GNVR"/>
</dbReference>
<keyword evidence="3 9" id="KW-0812">Transmembrane</keyword>
<keyword evidence="5" id="KW-0067">ATP-binding</keyword>
<evidence type="ECO:0000256" key="7">
    <source>
        <dbReference type="ARBA" id="ARBA00023136"/>
    </source>
</evidence>
<evidence type="ECO:0000256" key="9">
    <source>
        <dbReference type="SAM" id="Phobius"/>
    </source>
</evidence>
<dbReference type="PANTHER" id="PTHR32309">
    <property type="entry name" value="TYROSINE-PROTEIN KINASE"/>
    <property type="match status" value="1"/>
</dbReference>
<feature type="coiled-coil region" evidence="8">
    <location>
        <begin position="388"/>
        <end position="415"/>
    </location>
</feature>
<evidence type="ECO:0000259" key="11">
    <source>
        <dbReference type="Pfam" id="PF02706"/>
    </source>
</evidence>
<comment type="subcellular location">
    <subcellularLocation>
        <location evidence="1">Cell membrane</location>
        <topology evidence="1">Multi-pass membrane protein</topology>
    </subcellularLocation>
</comment>
<keyword evidence="8" id="KW-0175">Coiled coil</keyword>
<dbReference type="InterPro" id="IPR003856">
    <property type="entry name" value="LPS_length_determ_N"/>
</dbReference>
<organism evidence="13 14">
    <name type="scientific">Stenotrophobium rhamnosiphilum</name>
    <dbReference type="NCBI Taxonomy" id="2029166"/>
    <lineage>
        <taxon>Bacteria</taxon>
        <taxon>Pseudomonadati</taxon>
        <taxon>Pseudomonadota</taxon>
        <taxon>Gammaproteobacteria</taxon>
        <taxon>Nevskiales</taxon>
        <taxon>Nevskiaceae</taxon>
        <taxon>Stenotrophobium</taxon>
    </lineage>
</organism>
<evidence type="ECO:0000256" key="6">
    <source>
        <dbReference type="ARBA" id="ARBA00022989"/>
    </source>
</evidence>
<dbReference type="AlphaFoldDB" id="A0A2T5MK22"/>
<dbReference type="PANTHER" id="PTHR32309:SF13">
    <property type="entry name" value="FERRIC ENTEROBACTIN TRANSPORT PROTEIN FEPE"/>
    <property type="match status" value="1"/>
</dbReference>
<proteinExistence type="predicted"/>
<gene>
    <name evidence="13" type="ORF">CJD38_02125</name>
</gene>
<evidence type="ECO:0000313" key="13">
    <source>
        <dbReference type="EMBL" id="PTU32931.1"/>
    </source>
</evidence>
<dbReference type="NCBIfam" id="TIGR01007">
    <property type="entry name" value="eps_fam"/>
    <property type="match status" value="1"/>
</dbReference>
<keyword evidence="4" id="KW-0547">Nucleotide-binding</keyword>
<evidence type="ECO:0000259" key="10">
    <source>
        <dbReference type="Pfam" id="PF01656"/>
    </source>
</evidence>